<dbReference type="PANTHER" id="PTHR40277:SF1">
    <property type="entry name" value="BLL5419 PROTEIN"/>
    <property type="match status" value="1"/>
</dbReference>
<dbReference type="EMBL" id="JXYS01000067">
    <property type="protein sequence ID" value="KJF17026.1"/>
    <property type="molecule type" value="Genomic_DNA"/>
</dbReference>
<proteinExistence type="predicted"/>
<protein>
    <recommendedName>
        <fullName evidence="9">Flippase-like domain-containing protein</fullName>
    </recommendedName>
</protein>
<comment type="caution">
    <text evidence="7">The sequence shown here is derived from an EMBL/GenBank/DDBJ whole genome shotgun (WGS) entry which is preliminary data.</text>
</comment>
<feature type="transmembrane region" description="Helical" evidence="6">
    <location>
        <begin position="56"/>
        <end position="76"/>
    </location>
</feature>
<feature type="transmembrane region" description="Helical" evidence="6">
    <location>
        <begin position="301"/>
        <end position="323"/>
    </location>
</feature>
<comment type="subcellular location">
    <subcellularLocation>
        <location evidence="1">Cell membrane</location>
        <topology evidence="1">Multi-pass membrane protein</topology>
    </subcellularLocation>
</comment>
<evidence type="ECO:0000256" key="2">
    <source>
        <dbReference type="ARBA" id="ARBA00022475"/>
    </source>
</evidence>
<keyword evidence="5 6" id="KW-0472">Membrane</keyword>
<keyword evidence="2" id="KW-1003">Cell membrane</keyword>
<feature type="transmembrane region" description="Helical" evidence="6">
    <location>
        <begin position="141"/>
        <end position="158"/>
    </location>
</feature>
<evidence type="ECO:0000313" key="7">
    <source>
        <dbReference type="EMBL" id="KJF17026.1"/>
    </source>
</evidence>
<gene>
    <name evidence="7" type="ORF">AXFE_20970</name>
</gene>
<dbReference type="AlphaFoldDB" id="A0A0D8HIW8"/>
<feature type="transmembrane region" description="Helical" evidence="6">
    <location>
        <begin position="259"/>
        <end position="281"/>
    </location>
</feature>
<dbReference type="STRING" id="1280514.AXFE_20970"/>
<sequence>MGEDHLEGKNSAVSTISQTSIKRAFPYLRYVSTLIMFYVLVTKVDWNRIEQIGRRGFSLIAFAFVVTLVGIAVSVVRWHRVLAALDVKSRFRDLIELQLAGMFAGNFLPSTVGGDVIRAKWLGSVSKASSDSVASVVLERLTGWLVLPLLVLFGVASDPSMLQLGSVSQMIMVIAFVTLVALFVLVRLSILKWQFPVASKLRFLNGVMSSISKGLGRFRENPTEFLRLIGWAFLYQICVVAASIFAASALSISIGWRALFVLVPTIAMLQVLPLTIGGLGVREGALVLMLHPLGIRSAPAIEFGLLVYAINIAASLFGAPSFAMGSKRLVQRRADNP</sequence>
<feature type="transmembrane region" description="Helical" evidence="6">
    <location>
        <begin position="27"/>
        <end position="44"/>
    </location>
</feature>
<reference evidence="7 8" key="1">
    <citation type="submission" date="2015-01" db="EMBL/GenBank/DDBJ databases">
        <title>Draft genome of the acidophilic iron oxidizer Acidithrix ferrooxidans strain Py-F3.</title>
        <authorList>
            <person name="Poehlein A."/>
            <person name="Eisen S."/>
            <person name="Schloemann M."/>
            <person name="Johnson B.D."/>
            <person name="Daniel R."/>
            <person name="Muehling M."/>
        </authorList>
    </citation>
    <scope>NUCLEOTIDE SEQUENCE [LARGE SCALE GENOMIC DNA]</scope>
    <source>
        <strain evidence="7 8">Py-F3</strain>
    </source>
</reference>
<keyword evidence="4 6" id="KW-1133">Transmembrane helix</keyword>
<dbReference type="PANTHER" id="PTHR40277">
    <property type="entry name" value="BLL5419 PROTEIN"/>
    <property type="match status" value="1"/>
</dbReference>
<dbReference type="Pfam" id="PF03706">
    <property type="entry name" value="LPG_synthase_TM"/>
    <property type="match status" value="1"/>
</dbReference>
<evidence type="ECO:0000256" key="5">
    <source>
        <dbReference type="ARBA" id="ARBA00023136"/>
    </source>
</evidence>
<evidence type="ECO:0008006" key="9">
    <source>
        <dbReference type="Google" id="ProtNLM"/>
    </source>
</evidence>
<keyword evidence="3 6" id="KW-0812">Transmembrane</keyword>
<dbReference type="OrthoDB" id="9788795at2"/>
<dbReference type="GO" id="GO:0005886">
    <property type="term" value="C:plasma membrane"/>
    <property type="evidence" value="ECO:0007669"/>
    <property type="project" value="UniProtKB-SubCell"/>
</dbReference>
<feature type="transmembrane region" description="Helical" evidence="6">
    <location>
        <begin position="228"/>
        <end position="252"/>
    </location>
</feature>
<evidence type="ECO:0000256" key="4">
    <source>
        <dbReference type="ARBA" id="ARBA00022989"/>
    </source>
</evidence>
<dbReference type="PATRIC" id="fig|1280514.3.peg.2749"/>
<evidence type="ECO:0000313" key="8">
    <source>
        <dbReference type="Proteomes" id="UP000032360"/>
    </source>
</evidence>
<keyword evidence="8" id="KW-1185">Reference proteome</keyword>
<dbReference type="NCBIfam" id="TIGR00374">
    <property type="entry name" value="flippase-like domain"/>
    <property type="match status" value="1"/>
</dbReference>
<evidence type="ECO:0000256" key="6">
    <source>
        <dbReference type="SAM" id="Phobius"/>
    </source>
</evidence>
<dbReference type="RefSeq" id="WP_052605732.1">
    <property type="nucleotide sequence ID" value="NZ_JXYS01000067.1"/>
</dbReference>
<evidence type="ECO:0000256" key="3">
    <source>
        <dbReference type="ARBA" id="ARBA00022692"/>
    </source>
</evidence>
<evidence type="ECO:0000256" key="1">
    <source>
        <dbReference type="ARBA" id="ARBA00004651"/>
    </source>
</evidence>
<dbReference type="Proteomes" id="UP000032360">
    <property type="component" value="Unassembled WGS sequence"/>
</dbReference>
<name>A0A0D8HIW8_9ACTN</name>
<accession>A0A0D8HIW8</accession>
<feature type="transmembrane region" description="Helical" evidence="6">
    <location>
        <begin position="170"/>
        <end position="190"/>
    </location>
</feature>
<organism evidence="7 8">
    <name type="scientific">Acidithrix ferrooxidans</name>
    <dbReference type="NCBI Taxonomy" id="1280514"/>
    <lineage>
        <taxon>Bacteria</taxon>
        <taxon>Bacillati</taxon>
        <taxon>Actinomycetota</taxon>
        <taxon>Acidimicrobiia</taxon>
        <taxon>Acidimicrobiales</taxon>
        <taxon>Acidimicrobiaceae</taxon>
        <taxon>Acidithrix</taxon>
    </lineage>
</organism>
<dbReference type="InterPro" id="IPR022791">
    <property type="entry name" value="L-PG_synthase/AglD"/>
</dbReference>